<feature type="region of interest" description="Disordered" evidence="1">
    <location>
        <begin position="1"/>
        <end position="57"/>
    </location>
</feature>
<dbReference type="RefSeq" id="WP_306460852.1">
    <property type="nucleotide sequence ID" value="NZ_CP024035.1"/>
</dbReference>
<proteinExistence type="predicted"/>
<reference evidence="2 3" key="2">
    <citation type="submission" date="2024-05" db="EMBL/GenBank/DDBJ databases">
        <authorList>
            <person name="Zheng X."/>
        </authorList>
    </citation>
    <scope>NUCLEOTIDE SEQUENCE [LARGE SCALE GENOMIC DNA]</scope>
    <source>
        <strain evidence="2 3">C4-10</strain>
    </source>
</reference>
<sequence>MVGGQGEDSCGNSETDETPQERSDEEAHRPPAESEALHGNQQRSSKQSRSCIQIVCL</sequence>
<organism evidence="2 3">
    <name type="scientific">Priestia aryabhattai</name>
    <name type="common">Bacillus aryabhattai</name>
    <dbReference type="NCBI Taxonomy" id="412384"/>
    <lineage>
        <taxon>Bacteria</taxon>
        <taxon>Bacillati</taxon>
        <taxon>Bacillota</taxon>
        <taxon>Bacilli</taxon>
        <taxon>Bacillales</taxon>
        <taxon>Bacillaceae</taxon>
        <taxon>Priestia</taxon>
    </lineage>
</organism>
<name>A0ABD5KSE9_PRIAR</name>
<evidence type="ECO:0000313" key="3">
    <source>
        <dbReference type="Proteomes" id="UP001418804"/>
    </source>
</evidence>
<reference evidence="2 3" key="1">
    <citation type="submission" date="2024-05" db="EMBL/GenBank/DDBJ databases">
        <title>The mechanism of isolation and screening of efficient mineral weathering bacteria priestia aryabhattai c4-10 with weathered biotite.</title>
        <authorList>
            <person name="Yang S."/>
        </authorList>
    </citation>
    <scope>NUCLEOTIDE SEQUENCE [LARGE SCALE GENOMIC DNA]</scope>
    <source>
        <strain evidence="2 3">C4-10</strain>
    </source>
</reference>
<accession>A0ABD5KSE9</accession>
<feature type="compositionally biased region" description="Polar residues" evidence="1">
    <location>
        <begin position="39"/>
        <end position="51"/>
    </location>
</feature>
<protein>
    <submittedName>
        <fullName evidence="2">Uncharacterized protein</fullName>
    </submittedName>
</protein>
<evidence type="ECO:0000313" key="2">
    <source>
        <dbReference type="EMBL" id="MEN3153779.1"/>
    </source>
</evidence>
<gene>
    <name evidence="2" type="ORF">ABDD91_13095</name>
</gene>
<dbReference type="EMBL" id="JBDIVD010000001">
    <property type="protein sequence ID" value="MEN3153779.1"/>
    <property type="molecule type" value="Genomic_DNA"/>
</dbReference>
<feature type="compositionally biased region" description="Basic and acidic residues" evidence="1">
    <location>
        <begin position="19"/>
        <end position="36"/>
    </location>
</feature>
<evidence type="ECO:0000256" key="1">
    <source>
        <dbReference type="SAM" id="MobiDB-lite"/>
    </source>
</evidence>
<comment type="caution">
    <text evidence="2">The sequence shown here is derived from an EMBL/GenBank/DDBJ whole genome shotgun (WGS) entry which is preliminary data.</text>
</comment>
<dbReference type="Proteomes" id="UP001418804">
    <property type="component" value="Unassembled WGS sequence"/>
</dbReference>
<dbReference type="AlphaFoldDB" id="A0ABD5KSE9"/>
<dbReference type="GeneID" id="48013182"/>